<feature type="compositionally biased region" description="Polar residues" evidence="1">
    <location>
        <begin position="69"/>
        <end position="82"/>
    </location>
</feature>
<accession>A0A4Y7SCH3</accession>
<keyword evidence="4" id="KW-1185">Reference proteome</keyword>
<evidence type="ECO:0000313" key="3">
    <source>
        <dbReference type="EMBL" id="TEB19142.1"/>
    </source>
</evidence>
<feature type="compositionally biased region" description="Polar residues" evidence="1">
    <location>
        <begin position="29"/>
        <end position="38"/>
    </location>
</feature>
<comment type="caution">
    <text evidence="3">The sequence shown here is derived from an EMBL/GenBank/DDBJ whole genome shotgun (WGS) entry which is preliminary data.</text>
</comment>
<gene>
    <name evidence="3" type="ORF">FA13DRAFT_1802582</name>
</gene>
<evidence type="ECO:0000256" key="1">
    <source>
        <dbReference type="SAM" id="MobiDB-lite"/>
    </source>
</evidence>
<feature type="compositionally biased region" description="Pro residues" evidence="1">
    <location>
        <begin position="1"/>
        <end position="17"/>
    </location>
</feature>
<evidence type="ECO:0000313" key="4">
    <source>
        <dbReference type="Proteomes" id="UP000298030"/>
    </source>
</evidence>
<dbReference type="EMBL" id="QPFP01000206">
    <property type="protein sequence ID" value="TEB19142.1"/>
    <property type="molecule type" value="Genomic_DNA"/>
</dbReference>
<proteinExistence type="predicted"/>
<reference evidence="3 4" key="1">
    <citation type="journal article" date="2019" name="Nat. Ecol. Evol.">
        <title>Megaphylogeny resolves global patterns of mushroom evolution.</title>
        <authorList>
            <person name="Varga T."/>
            <person name="Krizsan K."/>
            <person name="Foldi C."/>
            <person name="Dima B."/>
            <person name="Sanchez-Garcia M."/>
            <person name="Sanchez-Ramirez S."/>
            <person name="Szollosi G.J."/>
            <person name="Szarkandi J.G."/>
            <person name="Papp V."/>
            <person name="Albert L."/>
            <person name="Andreopoulos W."/>
            <person name="Angelini C."/>
            <person name="Antonin V."/>
            <person name="Barry K.W."/>
            <person name="Bougher N.L."/>
            <person name="Buchanan P."/>
            <person name="Buyck B."/>
            <person name="Bense V."/>
            <person name="Catcheside P."/>
            <person name="Chovatia M."/>
            <person name="Cooper J."/>
            <person name="Damon W."/>
            <person name="Desjardin D."/>
            <person name="Finy P."/>
            <person name="Geml J."/>
            <person name="Haridas S."/>
            <person name="Hughes K."/>
            <person name="Justo A."/>
            <person name="Karasinski D."/>
            <person name="Kautmanova I."/>
            <person name="Kiss B."/>
            <person name="Kocsube S."/>
            <person name="Kotiranta H."/>
            <person name="LaButti K.M."/>
            <person name="Lechner B.E."/>
            <person name="Liimatainen K."/>
            <person name="Lipzen A."/>
            <person name="Lukacs Z."/>
            <person name="Mihaltcheva S."/>
            <person name="Morgado L.N."/>
            <person name="Niskanen T."/>
            <person name="Noordeloos M.E."/>
            <person name="Ohm R.A."/>
            <person name="Ortiz-Santana B."/>
            <person name="Ovrebo C."/>
            <person name="Racz N."/>
            <person name="Riley R."/>
            <person name="Savchenko A."/>
            <person name="Shiryaev A."/>
            <person name="Soop K."/>
            <person name="Spirin V."/>
            <person name="Szebenyi C."/>
            <person name="Tomsovsky M."/>
            <person name="Tulloss R.E."/>
            <person name="Uehling J."/>
            <person name="Grigoriev I.V."/>
            <person name="Vagvolgyi C."/>
            <person name="Papp T."/>
            <person name="Martin F.M."/>
            <person name="Miettinen O."/>
            <person name="Hibbett D.S."/>
            <person name="Nagy L.G."/>
        </authorList>
    </citation>
    <scope>NUCLEOTIDE SEQUENCE [LARGE SCALE GENOMIC DNA]</scope>
    <source>
        <strain evidence="3 4">FP101781</strain>
    </source>
</reference>
<keyword evidence="2" id="KW-1133">Transmembrane helix</keyword>
<dbReference type="AlphaFoldDB" id="A0A4Y7SCH3"/>
<evidence type="ECO:0000256" key="2">
    <source>
        <dbReference type="SAM" id="Phobius"/>
    </source>
</evidence>
<protein>
    <submittedName>
        <fullName evidence="3">Uncharacterized protein</fullName>
    </submittedName>
</protein>
<feature type="transmembrane region" description="Helical" evidence="2">
    <location>
        <begin position="229"/>
        <end position="250"/>
    </location>
</feature>
<feature type="region of interest" description="Disordered" evidence="1">
    <location>
        <begin position="27"/>
        <end position="82"/>
    </location>
</feature>
<feature type="region of interest" description="Disordered" evidence="1">
    <location>
        <begin position="1"/>
        <end position="20"/>
    </location>
</feature>
<keyword evidence="2" id="KW-0812">Transmembrane</keyword>
<organism evidence="3 4">
    <name type="scientific">Coprinellus micaceus</name>
    <name type="common">Glistening ink-cap mushroom</name>
    <name type="synonym">Coprinus micaceus</name>
    <dbReference type="NCBI Taxonomy" id="71717"/>
    <lineage>
        <taxon>Eukaryota</taxon>
        <taxon>Fungi</taxon>
        <taxon>Dikarya</taxon>
        <taxon>Basidiomycota</taxon>
        <taxon>Agaricomycotina</taxon>
        <taxon>Agaricomycetes</taxon>
        <taxon>Agaricomycetidae</taxon>
        <taxon>Agaricales</taxon>
        <taxon>Agaricineae</taxon>
        <taxon>Psathyrellaceae</taxon>
        <taxon>Coprinellus</taxon>
    </lineage>
</organism>
<dbReference type="Proteomes" id="UP000298030">
    <property type="component" value="Unassembled WGS sequence"/>
</dbReference>
<keyword evidence="2" id="KW-0472">Membrane</keyword>
<feature type="compositionally biased region" description="Basic and acidic residues" evidence="1">
    <location>
        <begin position="43"/>
        <end position="61"/>
    </location>
</feature>
<sequence length="252" mass="27613">MPPPISPQPILTSPPPINDKTRRIVTKSFKLQRSQVPPSISGRYERKAASSEKAKPNHDRPLQPMAQPSAVNNAPNSSTRSSVSNIIPRYGSVNVPVFSAKVDALSHEEQACPLSTAGASSEDTSFPIDPFLQDHPQAVLILMPGHQANACYRAVDEGNTGILEVLEIDETRSLVAYSDCPEHWNTVFQFAELRVSFEMKRRIPLAEPSRESPEGDQLSGKALRDGDSVLVKVFAILLAFAFAFSVHAFLVR</sequence>
<name>A0A4Y7SCH3_COPMI</name>